<reference evidence="2 3" key="1">
    <citation type="journal article" date="2016" name="Genome Biol. Evol.">
        <title>Divergent and convergent evolution of fungal pathogenicity.</title>
        <authorList>
            <person name="Shang Y."/>
            <person name="Xiao G."/>
            <person name="Zheng P."/>
            <person name="Cen K."/>
            <person name="Zhan S."/>
            <person name="Wang C."/>
        </authorList>
    </citation>
    <scope>NUCLEOTIDE SEQUENCE [LARGE SCALE GENOMIC DNA]</scope>
    <source>
        <strain evidence="2 3">ARSEF 2679</strain>
    </source>
</reference>
<name>A0A167NN25_CORFA</name>
<organism evidence="2 3">
    <name type="scientific">Cordyceps fumosorosea (strain ARSEF 2679)</name>
    <name type="common">Isaria fumosorosea</name>
    <dbReference type="NCBI Taxonomy" id="1081104"/>
    <lineage>
        <taxon>Eukaryota</taxon>
        <taxon>Fungi</taxon>
        <taxon>Dikarya</taxon>
        <taxon>Ascomycota</taxon>
        <taxon>Pezizomycotina</taxon>
        <taxon>Sordariomycetes</taxon>
        <taxon>Hypocreomycetidae</taxon>
        <taxon>Hypocreales</taxon>
        <taxon>Cordycipitaceae</taxon>
        <taxon>Cordyceps</taxon>
    </lineage>
</organism>
<evidence type="ECO:0000313" key="2">
    <source>
        <dbReference type="EMBL" id="OAA55738.1"/>
    </source>
</evidence>
<dbReference type="AlphaFoldDB" id="A0A167NN25"/>
<feature type="signal peptide" evidence="1">
    <location>
        <begin position="1"/>
        <end position="21"/>
    </location>
</feature>
<dbReference type="Proteomes" id="UP000076744">
    <property type="component" value="Unassembled WGS sequence"/>
</dbReference>
<sequence length="222" mass="24484">MKLSLSTAIHALLVGAPCVLGFDRTEEVMSDGVVHVTFSNITIPDIVPGDAAAAAVQRRTNDPIYTYSECRDATTYSQTRRYGVTGLLECGEHQKCTVNPGLGARISYSWCGAMDFPQLLRLAKAFQPDLPFANPTVSHLSYPLDWNGPAKKRVYLTQAFVVAEATCRHCYGGPGVREGWCDDWMKSSGELPCDRERTCWDFVLKGADYECTEESRCQLLAG</sequence>
<feature type="chain" id="PRO_5007890786" evidence="1">
    <location>
        <begin position="22"/>
        <end position="222"/>
    </location>
</feature>
<dbReference type="RefSeq" id="XP_018701462.1">
    <property type="nucleotide sequence ID" value="XM_018851446.1"/>
</dbReference>
<dbReference type="GeneID" id="30024135"/>
<evidence type="ECO:0000256" key="1">
    <source>
        <dbReference type="SAM" id="SignalP"/>
    </source>
</evidence>
<keyword evidence="3" id="KW-1185">Reference proteome</keyword>
<keyword evidence="1" id="KW-0732">Signal</keyword>
<protein>
    <submittedName>
        <fullName evidence="2">Uncharacterized protein</fullName>
    </submittedName>
</protein>
<proteinExistence type="predicted"/>
<comment type="caution">
    <text evidence="2">The sequence shown here is derived from an EMBL/GenBank/DDBJ whole genome shotgun (WGS) entry which is preliminary data.</text>
</comment>
<accession>A0A167NN25</accession>
<dbReference type="EMBL" id="AZHB01000024">
    <property type="protein sequence ID" value="OAA55738.1"/>
    <property type="molecule type" value="Genomic_DNA"/>
</dbReference>
<dbReference type="OrthoDB" id="4862028at2759"/>
<evidence type="ECO:0000313" key="3">
    <source>
        <dbReference type="Proteomes" id="UP000076744"/>
    </source>
</evidence>
<gene>
    <name evidence="2" type="ORF">ISF_07843</name>
</gene>